<evidence type="ECO:0000259" key="1">
    <source>
        <dbReference type="PROSITE" id="PS51352"/>
    </source>
</evidence>
<organism evidence="2 3">
    <name type="scientific">Candidatus Lokiarchaeum ossiferum</name>
    <dbReference type="NCBI Taxonomy" id="2951803"/>
    <lineage>
        <taxon>Archaea</taxon>
        <taxon>Promethearchaeati</taxon>
        <taxon>Promethearchaeota</taxon>
        <taxon>Promethearchaeia</taxon>
        <taxon>Promethearchaeales</taxon>
        <taxon>Promethearchaeaceae</taxon>
        <taxon>Candidatus Lokiarchaeum</taxon>
    </lineage>
</organism>
<dbReference type="EMBL" id="CP104013">
    <property type="protein sequence ID" value="UYP44828.1"/>
    <property type="molecule type" value="Genomic_DNA"/>
</dbReference>
<protein>
    <recommendedName>
        <fullName evidence="1">Thioredoxin domain-containing protein</fullName>
    </recommendedName>
</protein>
<evidence type="ECO:0000313" key="2">
    <source>
        <dbReference type="EMBL" id="UYP44828.1"/>
    </source>
</evidence>
<dbReference type="Proteomes" id="UP001208689">
    <property type="component" value="Chromosome"/>
</dbReference>
<dbReference type="PROSITE" id="PS51352">
    <property type="entry name" value="THIOREDOXIN_2"/>
    <property type="match status" value="1"/>
</dbReference>
<evidence type="ECO:0000313" key="3">
    <source>
        <dbReference type="Proteomes" id="UP001208689"/>
    </source>
</evidence>
<proteinExistence type="predicted"/>
<feature type="domain" description="Thioredoxin" evidence="1">
    <location>
        <begin position="13"/>
        <end position="166"/>
    </location>
</feature>
<gene>
    <name evidence="2" type="ORF">NEF87_001113</name>
</gene>
<accession>A0ABY6HMT9</accession>
<sequence length="166" mass="18890">MFKKDDITLADIKSTPNPAVDYIKSHDTYKGNFVSYTPKSDVLSKIADWLKTNDEKLTIVAFGASWCGDCVRNMPKLAKIDEVMNNEKFSAGILADIKVIPPYEREKGKLIWKVPPSPPEALDEKFDMFHIPAIFIFNKEGKCLGKIDENPEHTDTVEEEILHYLK</sequence>
<reference evidence="2" key="1">
    <citation type="submission" date="2022-09" db="EMBL/GenBank/DDBJ databases">
        <title>Actin cytoskeleton and complex cell architecture in an #Asgard archaeon.</title>
        <authorList>
            <person name="Ponce Toledo R.I."/>
            <person name="Schleper C."/>
            <person name="Rodrigues Oliveira T."/>
            <person name="Wollweber F."/>
            <person name="Xu J."/>
            <person name="Rittmann S."/>
            <person name="Klingl A."/>
            <person name="Pilhofer M."/>
        </authorList>
    </citation>
    <scope>NUCLEOTIDE SEQUENCE</scope>
    <source>
        <strain evidence="2">B-35</strain>
    </source>
</reference>
<dbReference type="SUPFAM" id="SSF52833">
    <property type="entry name" value="Thioredoxin-like"/>
    <property type="match status" value="1"/>
</dbReference>
<name>A0ABY6HMT9_9ARCH</name>
<dbReference type="Pfam" id="PF14595">
    <property type="entry name" value="Thioredoxin_9"/>
    <property type="match status" value="1"/>
</dbReference>
<dbReference type="Gene3D" id="3.40.30.10">
    <property type="entry name" value="Glutaredoxin"/>
    <property type="match status" value="1"/>
</dbReference>
<dbReference type="InterPro" id="IPR013766">
    <property type="entry name" value="Thioredoxin_domain"/>
</dbReference>
<dbReference type="InterPro" id="IPR036249">
    <property type="entry name" value="Thioredoxin-like_sf"/>
</dbReference>
<keyword evidence="3" id="KW-1185">Reference proteome</keyword>